<accession>A0ABD2XD73</accession>
<dbReference type="AlphaFoldDB" id="A0ABD2XD73"/>
<name>A0ABD2XD73_9HYME</name>
<feature type="region of interest" description="Disordered" evidence="1">
    <location>
        <begin position="30"/>
        <end position="55"/>
    </location>
</feature>
<evidence type="ECO:0008006" key="4">
    <source>
        <dbReference type="Google" id="ProtNLM"/>
    </source>
</evidence>
<organism evidence="2 3">
    <name type="scientific">Trichogramma kaykai</name>
    <dbReference type="NCBI Taxonomy" id="54128"/>
    <lineage>
        <taxon>Eukaryota</taxon>
        <taxon>Metazoa</taxon>
        <taxon>Ecdysozoa</taxon>
        <taxon>Arthropoda</taxon>
        <taxon>Hexapoda</taxon>
        <taxon>Insecta</taxon>
        <taxon>Pterygota</taxon>
        <taxon>Neoptera</taxon>
        <taxon>Endopterygota</taxon>
        <taxon>Hymenoptera</taxon>
        <taxon>Apocrita</taxon>
        <taxon>Proctotrupomorpha</taxon>
        <taxon>Chalcidoidea</taxon>
        <taxon>Trichogrammatidae</taxon>
        <taxon>Trichogramma</taxon>
    </lineage>
</organism>
<evidence type="ECO:0000313" key="3">
    <source>
        <dbReference type="Proteomes" id="UP001627154"/>
    </source>
</evidence>
<gene>
    <name evidence="2" type="ORF">TKK_004312</name>
</gene>
<reference evidence="2 3" key="1">
    <citation type="journal article" date="2024" name="bioRxiv">
        <title>A reference genome for Trichogramma kaykai: A tiny desert-dwelling parasitoid wasp with competing sex-ratio distorters.</title>
        <authorList>
            <person name="Culotta J."/>
            <person name="Lindsey A.R."/>
        </authorList>
    </citation>
    <scope>NUCLEOTIDE SEQUENCE [LARGE SCALE GENOMIC DNA]</scope>
    <source>
        <strain evidence="2 3">KSX58</strain>
    </source>
</reference>
<protein>
    <recommendedName>
        <fullName evidence="4">RAP domain-containing protein</fullName>
    </recommendedName>
</protein>
<dbReference type="EMBL" id="JBJJXI010000032">
    <property type="protein sequence ID" value="KAL3403202.1"/>
    <property type="molecule type" value="Genomic_DNA"/>
</dbReference>
<dbReference type="Proteomes" id="UP001627154">
    <property type="component" value="Unassembled WGS sequence"/>
</dbReference>
<proteinExistence type="predicted"/>
<evidence type="ECO:0000256" key="1">
    <source>
        <dbReference type="SAM" id="MobiDB-lite"/>
    </source>
</evidence>
<keyword evidence="3" id="KW-1185">Reference proteome</keyword>
<sequence>MLARVLTKLSRVPKLSPNFSPQACLIYDDPYSKNPKKEDRSRFSKTDNDDLSDHFNTPSPMNILSFLEENKDDLKSKDLHYAIGNFLKIYKQALTEPNVDKSNIWNQLGSLDSFEKTMNPHIDKLSNSDLIYFLQVLLKMKIPSSSKIFCSALQSLLQSVDKFSITDYSTVSRIINRIPSSPLTLKLRTVMKQKFIVKVSMNLDKKNIDHLTSGLVFAAQNSCNNLFKIFLTHFENFQDDIPLESANLIMEAILKAKVPSNDIVKALKKTENAIINHSDELNMGQVNFITHLLDIKLKNTKDEVFYNPHFLDLMAKKFIQNDWGFEGTLSAIRNLTNMRHYNKELVNYGCATYFEKRTMKQEYIGSEIKKLFVLITGLSLGSHKTIFWIDIEKSLKEAKLLESFDDETLCILLANMLSLDSYPEYLLKTFFDEERNYNQNEFLLWTFTKIYQKLKTNKNYNGPLPSDQQMKHLEFHNDDMIKKVKNRHNRLYPYLEEGLGGSKFIKSGVKTKLFHVIEHVVAFQANPTLDPWDINQNNDGDVYLEDLQVPEGCKIVPIITVSDQWYTRNTNELLGLHRIEIDSLRAMSYPVVVIKRTSWKKMPLAEKTSFLMEQIKAVL</sequence>
<feature type="compositionally biased region" description="Basic and acidic residues" evidence="1">
    <location>
        <begin position="35"/>
        <end position="53"/>
    </location>
</feature>
<evidence type="ECO:0000313" key="2">
    <source>
        <dbReference type="EMBL" id="KAL3403202.1"/>
    </source>
</evidence>
<comment type="caution">
    <text evidence="2">The sequence shown here is derived from an EMBL/GenBank/DDBJ whole genome shotgun (WGS) entry which is preliminary data.</text>
</comment>